<comment type="catalytic activity">
    <reaction evidence="2">
        <text>4-amino-5-aminomethyl-2-methylpyrimidine + H2O = 4-amino-5-hydroxymethyl-2-methylpyrimidine + NH4(+)</text>
        <dbReference type="Rhea" id="RHEA:31799"/>
        <dbReference type="ChEBI" id="CHEBI:15377"/>
        <dbReference type="ChEBI" id="CHEBI:16892"/>
        <dbReference type="ChEBI" id="CHEBI:28938"/>
        <dbReference type="ChEBI" id="CHEBI:63416"/>
        <dbReference type="EC" id="3.5.99.2"/>
    </reaction>
</comment>
<dbReference type="EMBL" id="CWKH01000001">
    <property type="protein sequence ID" value="CRZ14259.1"/>
    <property type="molecule type" value="Genomic_DNA"/>
</dbReference>
<evidence type="ECO:0000256" key="1">
    <source>
        <dbReference type="ARBA" id="ARBA00004948"/>
    </source>
</evidence>
<dbReference type="PANTHER" id="PTHR43198:SF2">
    <property type="entry name" value="SI:CH1073-67J19.1-RELATED"/>
    <property type="match status" value="1"/>
</dbReference>
<comment type="function">
    <text evidence="2">Catalyzes an amino-pyrimidine hydrolysis reaction at the C5' of the pyrimidine moiety of thiamine compounds, a reaction that is part of a thiamine salvage pathway.</text>
</comment>
<evidence type="ECO:0000259" key="3">
    <source>
        <dbReference type="Pfam" id="PF03070"/>
    </source>
</evidence>
<dbReference type="Pfam" id="PF03070">
    <property type="entry name" value="TENA_THI-4"/>
    <property type="match status" value="1"/>
</dbReference>
<reference evidence="5" key="1">
    <citation type="submission" date="2015-07" db="EMBL/GenBank/DDBJ databases">
        <authorList>
            <person name="Urmite Genomes"/>
        </authorList>
    </citation>
    <scope>NUCLEOTIDE SEQUENCE [LARGE SCALE GENOMIC DNA]</scope>
    <source>
        <strain evidence="5">type strain: ATCC 49404</strain>
    </source>
</reference>
<evidence type="ECO:0000313" key="4">
    <source>
        <dbReference type="EMBL" id="CRZ14259.1"/>
    </source>
</evidence>
<dbReference type="InterPro" id="IPR016084">
    <property type="entry name" value="Haem_Oase-like_multi-hlx"/>
</dbReference>
<accession>A0A0H5RZV9</accession>
<dbReference type="AlphaFoldDB" id="A0A0H5RZV9"/>
<gene>
    <name evidence="4" type="ORF">BN2156_01107</name>
</gene>
<protein>
    <recommendedName>
        <fullName evidence="2">Aminopyrimidine aminohydrolase</fullName>
        <ecNumber evidence="2">3.5.99.2</ecNumber>
    </recommendedName>
</protein>
<dbReference type="SUPFAM" id="SSF48613">
    <property type="entry name" value="Heme oxygenase-like"/>
    <property type="match status" value="1"/>
</dbReference>
<evidence type="ECO:0000313" key="5">
    <source>
        <dbReference type="Proteomes" id="UP000199147"/>
    </source>
</evidence>
<dbReference type="CDD" id="cd19365">
    <property type="entry name" value="TenA_C-like"/>
    <property type="match status" value="1"/>
</dbReference>
<keyword evidence="2" id="KW-0378">Hydrolase</keyword>
<dbReference type="InterPro" id="IPR004305">
    <property type="entry name" value="Thiaminase-2/PQQC"/>
</dbReference>
<sequence length="227" mass="25047">MHPDANPQSWSARLWEAIDPTYTAILTHPFLTGLTDGSLDDGAFAHYVAQDVHYLRDYARALAIVAAKAPALADTAMFSRHAAEVFDVELALHGELLPELGLDIAALNATPITPTTRAYTSYLLATAYGGTFAEGLAAVLPCYWIYARVGTALLERGSPDRRYRRWIDSYGGEDFAATVAEVLELTDRLGPTLSEADEAAARAHFVVTAKYEWMFFDAAYRREQWPV</sequence>
<comment type="pathway">
    <text evidence="1 2">Cofactor biosynthesis; thiamine diphosphate biosynthesis.</text>
</comment>
<feature type="domain" description="Thiaminase-2/PQQC" evidence="3">
    <location>
        <begin position="16"/>
        <end position="221"/>
    </location>
</feature>
<dbReference type="NCBIfam" id="TIGR04306">
    <property type="entry name" value="salvage_TenA"/>
    <property type="match status" value="1"/>
</dbReference>
<dbReference type="Proteomes" id="UP000199147">
    <property type="component" value="Unassembled WGS sequence"/>
</dbReference>
<dbReference type="STRING" id="146018.BN2156_01107"/>
<dbReference type="GO" id="GO:0009229">
    <property type="term" value="P:thiamine diphosphate biosynthetic process"/>
    <property type="evidence" value="ECO:0007669"/>
    <property type="project" value="UniProtKB-UniPathway"/>
</dbReference>
<evidence type="ECO:0000256" key="2">
    <source>
        <dbReference type="RuleBase" id="RU363093"/>
    </source>
</evidence>
<dbReference type="GO" id="GO:0009228">
    <property type="term" value="P:thiamine biosynthetic process"/>
    <property type="evidence" value="ECO:0007669"/>
    <property type="project" value="UniProtKB-KW"/>
</dbReference>
<dbReference type="Gene3D" id="1.20.910.10">
    <property type="entry name" value="Heme oxygenase-like"/>
    <property type="match status" value="1"/>
</dbReference>
<dbReference type="InterPro" id="IPR027574">
    <property type="entry name" value="Thiaminase_II"/>
</dbReference>
<keyword evidence="2" id="KW-0784">Thiamine biosynthesis</keyword>
<dbReference type="UniPathway" id="UPA00060"/>
<dbReference type="GO" id="GO:0050334">
    <property type="term" value="F:thiaminase activity"/>
    <property type="evidence" value="ECO:0007669"/>
    <property type="project" value="UniProtKB-EC"/>
</dbReference>
<comment type="similarity">
    <text evidence="2">Belongs to the TenA family.</text>
</comment>
<organism evidence="4 5">
    <name type="scientific">Mycolicibacterium neworleansense</name>
    <dbReference type="NCBI Taxonomy" id="146018"/>
    <lineage>
        <taxon>Bacteria</taxon>
        <taxon>Bacillati</taxon>
        <taxon>Actinomycetota</taxon>
        <taxon>Actinomycetes</taxon>
        <taxon>Mycobacteriales</taxon>
        <taxon>Mycobacteriaceae</taxon>
        <taxon>Mycolicibacterium</taxon>
    </lineage>
</organism>
<keyword evidence="5" id="KW-1185">Reference proteome</keyword>
<dbReference type="InterPro" id="IPR050967">
    <property type="entry name" value="Thiamine_Salvage_TenA"/>
</dbReference>
<dbReference type="GO" id="GO:0005829">
    <property type="term" value="C:cytosol"/>
    <property type="evidence" value="ECO:0007669"/>
    <property type="project" value="TreeGrafter"/>
</dbReference>
<dbReference type="PANTHER" id="PTHR43198">
    <property type="entry name" value="BIFUNCTIONAL TH2 PROTEIN"/>
    <property type="match status" value="1"/>
</dbReference>
<dbReference type="EC" id="3.5.99.2" evidence="2"/>
<dbReference type="OrthoDB" id="34166at2"/>
<name>A0A0H5RZV9_9MYCO</name>
<comment type="catalytic activity">
    <reaction evidence="2">
        <text>thiamine + H2O = 5-(2-hydroxyethyl)-4-methylthiazole + 4-amino-5-hydroxymethyl-2-methylpyrimidine + H(+)</text>
        <dbReference type="Rhea" id="RHEA:17509"/>
        <dbReference type="ChEBI" id="CHEBI:15377"/>
        <dbReference type="ChEBI" id="CHEBI:15378"/>
        <dbReference type="ChEBI" id="CHEBI:16892"/>
        <dbReference type="ChEBI" id="CHEBI:17957"/>
        <dbReference type="ChEBI" id="CHEBI:18385"/>
        <dbReference type="EC" id="3.5.99.2"/>
    </reaction>
</comment>
<proteinExistence type="inferred from homology"/>
<dbReference type="RefSeq" id="WP_090515522.1">
    <property type="nucleotide sequence ID" value="NZ_CWKH01000001.1"/>
</dbReference>